<dbReference type="PATRIC" id="fig|1461581.3.peg.1574"/>
<feature type="transmembrane region" description="Helical" evidence="1">
    <location>
        <begin position="230"/>
        <end position="253"/>
    </location>
</feature>
<feature type="transmembrane region" description="Helical" evidence="1">
    <location>
        <begin position="156"/>
        <end position="175"/>
    </location>
</feature>
<evidence type="ECO:0000313" key="2">
    <source>
        <dbReference type="EMBL" id="CEA04517.1"/>
    </source>
</evidence>
<gene>
    <name evidence="2" type="ORF">BN1049_01596</name>
</gene>
<protein>
    <submittedName>
        <fullName evidence="2">Membrane protein AbrB</fullName>
    </submittedName>
</protein>
<dbReference type="EMBL" id="LK391969">
    <property type="protein sequence ID" value="CEF26663.1"/>
    <property type="molecule type" value="Genomic_DNA"/>
</dbReference>
<sequence>MPTSTAPGLSRLPHWLQWCVLAAAGGVAGYLLHYLKVPAGLFLGPMMVAVAMGIAGSSIRVPRLAFRSGQGVVMLMVAKSVTLGVLLALSRDWHLMLVVTALTLILSAAVGLGMVRFGGIPATTAAWGTAPGAASAMIAMAEESGADYRAVACMQYIRVVCVVMAGAWISHLIVAPEAMHEISADSDNGFSLVNLALTLAVAFVGALSANFLPAGALLTPIIIGSALNLLGWLDITLTSSILALAYGAIGSYIGLRFDRETVLQVVRLIPTIITANLFLILLCAALAWPLSWLFAKDFLSVFLATSPGGLDAMAIIAVETGSDASFVVALQTLRLIGVVLTGKLCAHGLILLSRRLRT</sequence>
<dbReference type="PIRSF" id="PIRSF038991">
    <property type="entry name" value="Protein_AbrB"/>
    <property type="match status" value="1"/>
</dbReference>
<proteinExistence type="predicted"/>
<feature type="transmembrane region" description="Helical" evidence="1">
    <location>
        <begin position="95"/>
        <end position="115"/>
    </location>
</feature>
<dbReference type="EMBL" id="LM997413">
    <property type="protein sequence ID" value="CEA04517.1"/>
    <property type="molecule type" value="Genomic_DNA"/>
</dbReference>
<dbReference type="GO" id="GO:0016020">
    <property type="term" value="C:membrane"/>
    <property type="evidence" value="ECO:0007669"/>
    <property type="project" value="InterPro"/>
</dbReference>
<keyword evidence="1" id="KW-1133">Transmembrane helix</keyword>
<dbReference type="Pfam" id="PF05145">
    <property type="entry name" value="AbrB"/>
    <property type="match status" value="1"/>
</dbReference>
<dbReference type="GO" id="GO:0010468">
    <property type="term" value="P:regulation of gene expression"/>
    <property type="evidence" value="ECO:0007669"/>
    <property type="project" value="InterPro"/>
</dbReference>
<dbReference type="RefSeq" id="WP_044499241.1">
    <property type="nucleotide sequence ID" value="NZ_LK391969.1"/>
</dbReference>
<feature type="transmembrane region" description="Helical" evidence="1">
    <location>
        <begin position="71"/>
        <end position="89"/>
    </location>
</feature>
<feature type="transmembrane region" description="Helical" evidence="1">
    <location>
        <begin position="324"/>
        <end position="352"/>
    </location>
</feature>
<keyword evidence="1" id="KW-0472">Membrane</keyword>
<dbReference type="InterPro" id="IPR017516">
    <property type="entry name" value="AbrB_dup"/>
</dbReference>
<keyword evidence="1" id="KW-0812">Transmembrane</keyword>
<dbReference type="AlphaFoldDB" id="A0A078MGI8"/>
<dbReference type="PANTHER" id="PTHR38457">
    <property type="entry name" value="REGULATOR ABRB-RELATED"/>
    <property type="match status" value="1"/>
</dbReference>
<dbReference type="OrthoDB" id="9809910at2"/>
<feature type="transmembrane region" description="Helical" evidence="1">
    <location>
        <begin position="12"/>
        <end position="33"/>
    </location>
</feature>
<dbReference type="NCBIfam" id="TIGR03082">
    <property type="entry name" value="Gneg_AbrB_dup"/>
    <property type="match status" value="2"/>
</dbReference>
<feature type="transmembrane region" description="Helical" evidence="1">
    <location>
        <begin position="195"/>
        <end position="218"/>
    </location>
</feature>
<dbReference type="InterPro" id="IPR007820">
    <property type="entry name" value="AbrB_fam"/>
</dbReference>
<dbReference type="PANTHER" id="PTHR38457:SF1">
    <property type="entry name" value="REGULATOR ABRB-RELATED"/>
    <property type="match status" value="1"/>
</dbReference>
<feature type="transmembrane region" description="Helical" evidence="1">
    <location>
        <begin position="39"/>
        <end position="59"/>
    </location>
</feature>
<evidence type="ECO:0000256" key="1">
    <source>
        <dbReference type="SAM" id="Phobius"/>
    </source>
</evidence>
<accession>A0A078MGI8</accession>
<feature type="transmembrane region" description="Helical" evidence="1">
    <location>
        <begin position="265"/>
        <end position="286"/>
    </location>
</feature>
<reference evidence="2" key="1">
    <citation type="submission" date="2014-07" db="EMBL/GenBank/DDBJ databases">
        <authorList>
            <person name="Urmite Genomes Urmite Genomes"/>
        </authorList>
    </citation>
    <scope>NUCLEOTIDE SEQUENCE</scope>
    <source>
        <strain evidence="2">12M76_air</strain>
    </source>
</reference>
<organism evidence="2">
    <name type="scientific">Pseudomonas saudimassiliensis</name>
    <dbReference type="NCBI Taxonomy" id="1461581"/>
    <lineage>
        <taxon>Bacteria</taxon>
        <taxon>Pseudomonadati</taxon>
        <taxon>Pseudomonadota</taxon>
        <taxon>Gammaproteobacteria</taxon>
        <taxon>Pseudomonadales</taxon>
        <taxon>Pseudomonadaceae</taxon>
        <taxon>Pseudomonas</taxon>
    </lineage>
</organism>
<name>A0A078MGI8_9PSED</name>